<evidence type="ECO:0000256" key="1">
    <source>
        <dbReference type="SAM" id="MobiDB-lite"/>
    </source>
</evidence>
<evidence type="ECO:0000313" key="4">
    <source>
        <dbReference type="Proteomes" id="UP000735302"/>
    </source>
</evidence>
<dbReference type="EMBL" id="BLXT01001780">
    <property type="protein sequence ID" value="GFN87664.1"/>
    <property type="molecule type" value="Genomic_DNA"/>
</dbReference>
<organism evidence="3 4">
    <name type="scientific">Plakobranchus ocellatus</name>
    <dbReference type="NCBI Taxonomy" id="259542"/>
    <lineage>
        <taxon>Eukaryota</taxon>
        <taxon>Metazoa</taxon>
        <taxon>Spiralia</taxon>
        <taxon>Lophotrochozoa</taxon>
        <taxon>Mollusca</taxon>
        <taxon>Gastropoda</taxon>
        <taxon>Heterobranchia</taxon>
        <taxon>Euthyneura</taxon>
        <taxon>Panpulmonata</taxon>
        <taxon>Sacoglossa</taxon>
        <taxon>Placobranchoidea</taxon>
        <taxon>Plakobranchidae</taxon>
        <taxon>Plakobranchus</taxon>
    </lineage>
</organism>
<feature type="signal peptide" evidence="2">
    <location>
        <begin position="1"/>
        <end position="25"/>
    </location>
</feature>
<sequence length="273" mass="29429">MPLYVNVGLVVLTLLTALSAPLVKCQREGEVCVPGEGVLKMQNLCGEVNEALTQAEADDDHEQVCTHLFRVLKCVARNIPACFDMFHQSLSHLWHSPHGCQITGHQIRYLQQLLDKSSDSEDAADAATTPKISPSPASDVMKTTHNVTSRKLPVEDVLDGDRTAGVNKNQKYSEAGSNATVLVEGVGNVNITKEKQKNTGAVGSDWCLYQPLSSGHWSHDGQGLWEAINACINLSPAATALMTVRGCGKLLALVSTSLQRPLVSRRSKAVGSY</sequence>
<accession>A0AAV3YWS0</accession>
<feature type="compositionally biased region" description="Polar residues" evidence="1">
    <location>
        <begin position="130"/>
        <end position="142"/>
    </location>
</feature>
<protein>
    <submittedName>
        <fullName evidence="3">Uncharacterized protein</fullName>
    </submittedName>
</protein>
<feature type="region of interest" description="Disordered" evidence="1">
    <location>
        <begin position="120"/>
        <end position="142"/>
    </location>
</feature>
<gene>
    <name evidence="3" type="ORF">PoB_001417000</name>
</gene>
<reference evidence="3 4" key="1">
    <citation type="journal article" date="2021" name="Elife">
        <title>Chloroplast acquisition without the gene transfer in kleptoplastic sea slugs, Plakobranchus ocellatus.</title>
        <authorList>
            <person name="Maeda T."/>
            <person name="Takahashi S."/>
            <person name="Yoshida T."/>
            <person name="Shimamura S."/>
            <person name="Takaki Y."/>
            <person name="Nagai Y."/>
            <person name="Toyoda A."/>
            <person name="Suzuki Y."/>
            <person name="Arimoto A."/>
            <person name="Ishii H."/>
            <person name="Satoh N."/>
            <person name="Nishiyama T."/>
            <person name="Hasebe M."/>
            <person name="Maruyama T."/>
            <person name="Minagawa J."/>
            <person name="Obokata J."/>
            <person name="Shigenobu S."/>
        </authorList>
    </citation>
    <scope>NUCLEOTIDE SEQUENCE [LARGE SCALE GENOMIC DNA]</scope>
</reference>
<keyword evidence="2" id="KW-0732">Signal</keyword>
<evidence type="ECO:0000256" key="2">
    <source>
        <dbReference type="SAM" id="SignalP"/>
    </source>
</evidence>
<feature type="chain" id="PRO_5043618478" evidence="2">
    <location>
        <begin position="26"/>
        <end position="273"/>
    </location>
</feature>
<name>A0AAV3YWS0_9GAST</name>
<proteinExistence type="predicted"/>
<evidence type="ECO:0000313" key="3">
    <source>
        <dbReference type="EMBL" id="GFN87664.1"/>
    </source>
</evidence>
<comment type="caution">
    <text evidence="3">The sequence shown here is derived from an EMBL/GenBank/DDBJ whole genome shotgun (WGS) entry which is preliminary data.</text>
</comment>
<keyword evidence="4" id="KW-1185">Reference proteome</keyword>
<dbReference type="Proteomes" id="UP000735302">
    <property type="component" value="Unassembled WGS sequence"/>
</dbReference>
<dbReference type="AlphaFoldDB" id="A0AAV3YWS0"/>